<dbReference type="Pfam" id="PF00900">
    <property type="entry name" value="Ribosomal_S4e"/>
    <property type="match status" value="1"/>
</dbReference>
<accession>A0A150J397</accession>
<comment type="caution">
    <text evidence="9">The sequence shown here is derived from an EMBL/GenBank/DDBJ whole genome shotgun (WGS) entry which is preliminary data.</text>
</comment>
<evidence type="ECO:0000313" key="10">
    <source>
        <dbReference type="Proteomes" id="UP000075398"/>
    </source>
</evidence>
<evidence type="ECO:0000259" key="8">
    <source>
        <dbReference type="SMART" id="SM00363"/>
    </source>
</evidence>
<name>A0A150J397_9EURY</name>
<evidence type="ECO:0000256" key="2">
    <source>
        <dbReference type="ARBA" id="ARBA00022730"/>
    </source>
</evidence>
<dbReference type="FunFam" id="3.10.290.10:FF:000002">
    <property type="entry name" value="40S ribosomal protein S4"/>
    <property type="match status" value="1"/>
</dbReference>
<dbReference type="GO" id="GO:0022627">
    <property type="term" value="C:cytosolic small ribosomal subunit"/>
    <property type="evidence" value="ECO:0007669"/>
    <property type="project" value="TreeGrafter"/>
</dbReference>
<keyword evidence="5 7" id="KW-0687">Ribonucleoprotein</keyword>
<dbReference type="Gene3D" id="2.40.50.740">
    <property type="match status" value="1"/>
</dbReference>
<dbReference type="PANTHER" id="PTHR11581:SF0">
    <property type="entry name" value="SMALL RIBOSOMAL SUBUNIT PROTEIN ES4"/>
    <property type="match status" value="1"/>
</dbReference>
<dbReference type="NCBIfam" id="NF003312">
    <property type="entry name" value="PRK04313.1"/>
    <property type="match status" value="1"/>
</dbReference>
<dbReference type="InterPro" id="IPR013843">
    <property type="entry name" value="Ribosomal_eS4_N"/>
</dbReference>
<gene>
    <name evidence="7 9" type="primary">rps4e</name>
    <name evidence="9" type="ORF">AMQ22_01198</name>
</gene>
<dbReference type="PANTHER" id="PTHR11581">
    <property type="entry name" value="30S/40S RIBOSOMAL PROTEIN S4"/>
    <property type="match status" value="1"/>
</dbReference>
<dbReference type="InterPro" id="IPR036986">
    <property type="entry name" value="S4_RNA-bd_sf"/>
</dbReference>
<dbReference type="PROSITE" id="PS50889">
    <property type="entry name" value="S4"/>
    <property type="match status" value="1"/>
</dbReference>
<dbReference type="Gene3D" id="2.30.30.30">
    <property type="match status" value="1"/>
</dbReference>
<organism evidence="9 10">
    <name type="scientific">Candidatus Methanofastidiosum methylothiophilum</name>
    <dbReference type="NCBI Taxonomy" id="1705564"/>
    <lineage>
        <taxon>Archaea</taxon>
        <taxon>Methanobacteriati</taxon>
        <taxon>Methanobacteriota</taxon>
        <taxon>Stenosarchaea group</taxon>
        <taxon>Candidatus Methanofastidiosia</taxon>
        <taxon>Candidatus Methanofastidiosales</taxon>
        <taxon>Candidatus Methanofastidiosaceae</taxon>
        <taxon>Candidatus Methanofastidiosum</taxon>
    </lineage>
</organism>
<dbReference type="STRING" id="1705564.APG08_00799"/>
<proteinExistence type="inferred from homology"/>
<dbReference type="HAMAP" id="MF_00485">
    <property type="entry name" value="Ribosomal_eS4"/>
    <property type="match status" value="1"/>
</dbReference>
<dbReference type="CDD" id="cd00165">
    <property type="entry name" value="S4"/>
    <property type="match status" value="1"/>
</dbReference>
<sequence>MGRKGQRRSLKRLFAPKNWRIERKVKEWTVKPIPGPHSKEVSIPITILLRDYLGHATNRKEVNFILHNGDVLVNGRPIKDSSFPVGIMDVIEIPKTKEYFRVLFDKKGSVNLLKIDESEKNTKLFKLINKTMIKGQKLQLNLHDGTNLLSEQGYSTSSTLVMKVPDMKVVDSLEFKEGYIGLVIKGKNVSRIGKISKITPFGIYKDAVILESGNDKFQTLKDYVLVVGKDSPIIKLE</sequence>
<dbReference type="InterPro" id="IPR013845">
    <property type="entry name" value="Ribosomal_eS4_central_region"/>
</dbReference>
<dbReference type="EMBL" id="LNGC01000049">
    <property type="protein sequence ID" value="KYC51703.1"/>
    <property type="molecule type" value="Genomic_DNA"/>
</dbReference>
<keyword evidence="2" id="KW-0699">rRNA-binding</keyword>
<evidence type="ECO:0000256" key="6">
    <source>
        <dbReference type="ARBA" id="ARBA00035272"/>
    </source>
</evidence>
<keyword evidence="4 7" id="KW-0689">Ribosomal protein</keyword>
<dbReference type="Proteomes" id="UP000075398">
    <property type="component" value="Unassembled WGS sequence"/>
</dbReference>
<dbReference type="Gene3D" id="3.10.290.10">
    <property type="entry name" value="RNA-binding S4 domain"/>
    <property type="match status" value="1"/>
</dbReference>
<dbReference type="InterPro" id="IPR000876">
    <property type="entry name" value="Ribosomal_eS4"/>
</dbReference>
<dbReference type="Pfam" id="PF08071">
    <property type="entry name" value="RS4NT"/>
    <property type="match status" value="1"/>
</dbReference>
<comment type="similarity">
    <text evidence="1 7">Belongs to the eukaryotic ribosomal protein eS4 family.</text>
</comment>
<evidence type="ECO:0000256" key="7">
    <source>
        <dbReference type="HAMAP-Rule" id="MF_00485"/>
    </source>
</evidence>
<dbReference type="InterPro" id="IPR038237">
    <property type="entry name" value="Ribosomal_eS4_central_sf"/>
</dbReference>
<dbReference type="PIRSF" id="PIRSF002116">
    <property type="entry name" value="Ribosomal_S4"/>
    <property type="match status" value="1"/>
</dbReference>
<dbReference type="CDD" id="cd06087">
    <property type="entry name" value="KOW_RPS4"/>
    <property type="match status" value="1"/>
</dbReference>
<keyword evidence="3 7" id="KW-0694">RNA-binding</keyword>
<dbReference type="SMART" id="SM00363">
    <property type="entry name" value="S4"/>
    <property type="match status" value="1"/>
</dbReference>
<dbReference type="InterPro" id="IPR041982">
    <property type="entry name" value="Ribosomal_eS4_KOW"/>
</dbReference>
<evidence type="ECO:0000256" key="3">
    <source>
        <dbReference type="ARBA" id="ARBA00022884"/>
    </source>
</evidence>
<dbReference type="GO" id="GO:0006412">
    <property type="term" value="P:translation"/>
    <property type="evidence" value="ECO:0007669"/>
    <property type="project" value="UniProtKB-UniRule"/>
</dbReference>
<evidence type="ECO:0000313" key="9">
    <source>
        <dbReference type="EMBL" id="KYC51703.1"/>
    </source>
</evidence>
<dbReference type="AlphaFoldDB" id="A0A150J397"/>
<evidence type="ECO:0000256" key="1">
    <source>
        <dbReference type="ARBA" id="ARBA00007500"/>
    </source>
</evidence>
<dbReference type="InterPro" id="IPR014722">
    <property type="entry name" value="Rib_uL2_dom2"/>
</dbReference>
<feature type="domain" description="RNA-binding S4" evidence="8">
    <location>
        <begin position="43"/>
        <end position="107"/>
    </location>
</feature>
<protein>
    <recommendedName>
        <fullName evidence="6 7">Small ribosomal subunit protein eS4</fullName>
    </recommendedName>
</protein>
<evidence type="ECO:0000256" key="4">
    <source>
        <dbReference type="ARBA" id="ARBA00022980"/>
    </source>
</evidence>
<dbReference type="GO" id="GO:0019843">
    <property type="term" value="F:rRNA binding"/>
    <property type="evidence" value="ECO:0007669"/>
    <property type="project" value="UniProtKB-KW"/>
</dbReference>
<dbReference type="SUPFAM" id="SSF55174">
    <property type="entry name" value="Alpha-L RNA-binding motif"/>
    <property type="match status" value="1"/>
</dbReference>
<dbReference type="InterPro" id="IPR002942">
    <property type="entry name" value="S4_RNA-bd"/>
</dbReference>
<dbReference type="GO" id="GO:0003735">
    <property type="term" value="F:structural constituent of ribosome"/>
    <property type="evidence" value="ECO:0007669"/>
    <property type="project" value="InterPro"/>
</dbReference>
<reference evidence="9 10" key="1">
    <citation type="journal article" date="2016" name="ISME J.">
        <title>Chasing the elusive Euryarchaeota class WSA2: genomes reveal a uniquely fastidious methyl-reducing methanogen.</title>
        <authorList>
            <person name="Nobu M.K."/>
            <person name="Narihiro T."/>
            <person name="Kuroda K."/>
            <person name="Mei R."/>
            <person name="Liu W.T."/>
        </authorList>
    </citation>
    <scope>NUCLEOTIDE SEQUENCE [LARGE SCALE GENOMIC DNA]</scope>
    <source>
        <strain evidence="9">U1lsi0528_Bin055</strain>
    </source>
</reference>
<evidence type="ECO:0000256" key="5">
    <source>
        <dbReference type="ARBA" id="ARBA00023274"/>
    </source>
</evidence>